<dbReference type="RefSeq" id="WP_137098809.1">
    <property type="nucleotide sequence ID" value="NZ_CP039865.1"/>
</dbReference>
<dbReference type="InterPro" id="IPR050275">
    <property type="entry name" value="PGM_Phosphatase"/>
</dbReference>
<dbReference type="Pfam" id="PF00300">
    <property type="entry name" value="His_Phos_1"/>
    <property type="match status" value="1"/>
</dbReference>
<name>A0A4D7QF46_9HYPH</name>
<dbReference type="KEGG" id="paqt:E8L99_06680"/>
<dbReference type="GO" id="GO:0016791">
    <property type="term" value="F:phosphatase activity"/>
    <property type="evidence" value="ECO:0007669"/>
    <property type="project" value="TreeGrafter"/>
</dbReference>
<evidence type="ECO:0000313" key="3">
    <source>
        <dbReference type="EMBL" id="QCK85475.1"/>
    </source>
</evidence>
<keyword evidence="4" id="KW-1185">Reference proteome</keyword>
<dbReference type="InterPro" id="IPR029033">
    <property type="entry name" value="His_PPase_superfam"/>
</dbReference>
<dbReference type="CDD" id="cd07067">
    <property type="entry name" value="HP_PGM_like"/>
    <property type="match status" value="1"/>
</dbReference>
<dbReference type="EMBL" id="CP039865">
    <property type="protein sequence ID" value="QCK85475.1"/>
    <property type="molecule type" value="Genomic_DNA"/>
</dbReference>
<evidence type="ECO:0000256" key="1">
    <source>
        <dbReference type="PIRSR" id="PIRSR613078-1"/>
    </source>
</evidence>
<dbReference type="Gene3D" id="3.40.50.1240">
    <property type="entry name" value="Phosphoglycerate mutase-like"/>
    <property type="match status" value="1"/>
</dbReference>
<reference evidence="3 4" key="1">
    <citation type="submission" date="2019-04" db="EMBL/GenBank/DDBJ databases">
        <title>Phreatobacter aquaticus sp. nov.</title>
        <authorList>
            <person name="Choi A."/>
            <person name="Baek K."/>
        </authorList>
    </citation>
    <scope>NUCLEOTIDE SEQUENCE [LARGE SCALE GENOMIC DNA]</scope>
    <source>
        <strain evidence="3 4">NMCR1094</strain>
    </source>
</reference>
<evidence type="ECO:0000313" key="4">
    <source>
        <dbReference type="Proteomes" id="UP000298588"/>
    </source>
</evidence>
<dbReference type="AlphaFoldDB" id="A0A4D7QF46"/>
<dbReference type="OrthoDB" id="9781415at2"/>
<sequence>MTSHFYFVRHGETDWNAEGRLQGQRDIPLNDVGRVQAEEVGTILSRLVERPEDLAYIASPLSRTRETMELMRGRLGLHRSAYRQDDRLKELSFGAWEGLTWPEVEIRNPKLAAARIADKWNVAPPEGESYEMLTGRIAPFVETMERPCVVVSHGGVGRALMALLGGLTREHAAEVYVRQGVVYAFNEGRFEVISP</sequence>
<feature type="active site" description="Tele-phosphohistidine intermediate" evidence="1">
    <location>
        <position position="10"/>
    </location>
</feature>
<gene>
    <name evidence="3" type="ORF">E8L99_06680</name>
</gene>
<dbReference type="GO" id="GO:0005737">
    <property type="term" value="C:cytoplasm"/>
    <property type="evidence" value="ECO:0007669"/>
    <property type="project" value="TreeGrafter"/>
</dbReference>
<accession>A0A4D7QF46</accession>
<dbReference type="InterPro" id="IPR013078">
    <property type="entry name" value="His_Pase_superF_clade-1"/>
</dbReference>
<evidence type="ECO:0000256" key="2">
    <source>
        <dbReference type="PIRSR" id="PIRSR613078-2"/>
    </source>
</evidence>
<dbReference type="PIRSF" id="PIRSF000709">
    <property type="entry name" value="6PFK_2-Ptase"/>
    <property type="match status" value="1"/>
</dbReference>
<dbReference type="Proteomes" id="UP000298588">
    <property type="component" value="Chromosome"/>
</dbReference>
<feature type="active site" description="Proton donor/acceptor" evidence="1">
    <location>
        <position position="90"/>
    </location>
</feature>
<proteinExistence type="predicted"/>
<protein>
    <submittedName>
        <fullName evidence="3">Histidine phosphatase family protein</fullName>
    </submittedName>
</protein>
<dbReference type="PANTHER" id="PTHR48100">
    <property type="entry name" value="BROAD-SPECIFICITY PHOSPHATASE YOR283W-RELATED"/>
    <property type="match status" value="1"/>
</dbReference>
<organism evidence="3 4">
    <name type="scientific">Phreatobacter aquaticus</name>
    <dbReference type="NCBI Taxonomy" id="2570229"/>
    <lineage>
        <taxon>Bacteria</taxon>
        <taxon>Pseudomonadati</taxon>
        <taxon>Pseudomonadota</taxon>
        <taxon>Alphaproteobacteria</taxon>
        <taxon>Hyphomicrobiales</taxon>
        <taxon>Phreatobacteraceae</taxon>
        <taxon>Phreatobacter</taxon>
    </lineage>
</organism>
<dbReference type="SUPFAM" id="SSF53254">
    <property type="entry name" value="Phosphoglycerate mutase-like"/>
    <property type="match status" value="1"/>
</dbReference>
<dbReference type="SMART" id="SM00855">
    <property type="entry name" value="PGAM"/>
    <property type="match status" value="1"/>
</dbReference>
<feature type="binding site" evidence="2">
    <location>
        <begin position="9"/>
        <end position="16"/>
    </location>
    <ligand>
        <name>substrate</name>
    </ligand>
</feature>
<feature type="binding site" evidence="2">
    <location>
        <position position="63"/>
    </location>
    <ligand>
        <name>substrate</name>
    </ligand>
</feature>
<dbReference type="PANTHER" id="PTHR48100:SF59">
    <property type="entry name" value="ADENOSYLCOBALAMIN_ALPHA-RIBAZOLE PHOSPHATASE"/>
    <property type="match status" value="1"/>
</dbReference>